<proteinExistence type="predicted"/>
<evidence type="ECO:0000313" key="2">
    <source>
        <dbReference type="EMBL" id="GAQ85061.1"/>
    </source>
</evidence>
<name>A0A1Y1I7E7_KLENI</name>
<keyword evidence="1" id="KW-1133">Transmembrane helix</keyword>
<organism evidence="2 3">
    <name type="scientific">Klebsormidium nitens</name>
    <name type="common">Green alga</name>
    <name type="synonym">Ulothrix nitens</name>
    <dbReference type="NCBI Taxonomy" id="105231"/>
    <lineage>
        <taxon>Eukaryota</taxon>
        <taxon>Viridiplantae</taxon>
        <taxon>Streptophyta</taxon>
        <taxon>Klebsormidiophyceae</taxon>
        <taxon>Klebsormidiales</taxon>
        <taxon>Klebsormidiaceae</taxon>
        <taxon>Klebsormidium</taxon>
    </lineage>
</organism>
<protein>
    <submittedName>
        <fullName evidence="2">Uncharacterized protein</fullName>
    </submittedName>
</protein>
<dbReference type="AlphaFoldDB" id="A0A1Y1I7E7"/>
<dbReference type="Proteomes" id="UP000054558">
    <property type="component" value="Unassembled WGS sequence"/>
</dbReference>
<keyword evidence="1" id="KW-0812">Transmembrane</keyword>
<reference evidence="2 3" key="1">
    <citation type="journal article" date="2014" name="Nat. Commun.">
        <title>Klebsormidium flaccidum genome reveals primary factors for plant terrestrial adaptation.</title>
        <authorList>
            <person name="Hori K."/>
            <person name="Maruyama F."/>
            <person name="Fujisawa T."/>
            <person name="Togashi T."/>
            <person name="Yamamoto N."/>
            <person name="Seo M."/>
            <person name="Sato S."/>
            <person name="Yamada T."/>
            <person name="Mori H."/>
            <person name="Tajima N."/>
            <person name="Moriyama T."/>
            <person name="Ikeuchi M."/>
            <person name="Watanabe M."/>
            <person name="Wada H."/>
            <person name="Kobayashi K."/>
            <person name="Saito M."/>
            <person name="Masuda T."/>
            <person name="Sasaki-Sekimoto Y."/>
            <person name="Mashiguchi K."/>
            <person name="Awai K."/>
            <person name="Shimojima M."/>
            <person name="Masuda S."/>
            <person name="Iwai M."/>
            <person name="Nobusawa T."/>
            <person name="Narise T."/>
            <person name="Kondo S."/>
            <person name="Saito H."/>
            <person name="Sato R."/>
            <person name="Murakawa M."/>
            <person name="Ihara Y."/>
            <person name="Oshima-Yamada Y."/>
            <person name="Ohtaka K."/>
            <person name="Satoh M."/>
            <person name="Sonobe K."/>
            <person name="Ishii M."/>
            <person name="Ohtani R."/>
            <person name="Kanamori-Sato M."/>
            <person name="Honoki R."/>
            <person name="Miyazaki D."/>
            <person name="Mochizuki H."/>
            <person name="Umetsu J."/>
            <person name="Higashi K."/>
            <person name="Shibata D."/>
            <person name="Kamiya Y."/>
            <person name="Sato N."/>
            <person name="Nakamura Y."/>
            <person name="Tabata S."/>
            <person name="Ida S."/>
            <person name="Kurokawa K."/>
            <person name="Ohta H."/>
        </authorList>
    </citation>
    <scope>NUCLEOTIDE SEQUENCE [LARGE SCALE GENOMIC DNA]</scope>
    <source>
        <strain evidence="2 3">NIES-2285</strain>
    </source>
</reference>
<evidence type="ECO:0000313" key="3">
    <source>
        <dbReference type="Proteomes" id="UP000054558"/>
    </source>
</evidence>
<dbReference type="EMBL" id="DF237168">
    <property type="protein sequence ID" value="GAQ85061.1"/>
    <property type="molecule type" value="Genomic_DNA"/>
</dbReference>
<gene>
    <name evidence="2" type="ORF">KFL_002190170</name>
</gene>
<keyword evidence="3" id="KW-1185">Reference proteome</keyword>
<feature type="transmembrane region" description="Helical" evidence="1">
    <location>
        <begin position="52"/>
        <end position="78"/>
    </location>
</feature>
<evidence type="ECO:0000256" key="1">
    <source>
        <dbReference type="SAM" id="Phobius"/>
    </source>
</evidence>
<sequence length="229" mass="24121">MAAGGDEGGGGSAFEDLVDDMLTRLCDRIREKSVNEKLRHIVFPIPSFLLSYVYAIIAFGTVSFGISSACLLVLLVLLNRTRPAPAVAQEAVDIAKKNANLATRVANISQSIAKNTSDEGLAQVAASHARDANREKNEAVSMAARAEEVAAAGDRSGAANAALNALDHAQNAAQYAQLAANAAANAGTPKLVVEDAMRKAQDSHDRAEERKTGILAALRRYLARVRAAL</sequence>
<keyword evidence="1" id="KW-0472">Membrane</keyword>
<accession>A0A1Y1I7E7</accession>